<gene>
    <name evidence="4" type="ORF">GGQ55_002483</name>
</gene>
<dbReference type="InterPro" id="IPR029052">
    <property type="entry name" value="Metallo-depent_PP-like"/>
</dbReference>
<evidence type="ECO:0000313" key="4">
    <source>
        <dbReference type="EMBL" id="NYJ06205.1"/>
    </source>
</evidence>
<dbReference type="CDD" id="cd00146">
    <property type="entry name" value="PKD"/>
    <property type="match status" value="1"/>
</dbReference>
<dbReference type="Gene3D" id="2.60.40.10">
    <property type="entry name" value="Immunoglobulins"/>
    <property type="match status" value="1"/>
</dbReference>
<organism evidence="4 5">
    <name type="scientific">Petropleomorpha daqingensis</name>
    <dbReference type="NCBI Taxonomy" id="2026353"/>
    <lineage>
        <taxon>Bacteria</taxon>
        <taxon>Bacillati</taxon>
        <taxon>Actinomycetota</taxon>
        <taxon>Actinomycetes</taxon>
        <taxon>Geodermatophilales</taxon>
        <taxon>Geodermatophilaceae</taxon>
        <taxon>Petropleomorpha</taxon>
    </lineage>
</organism>
<dbReference type="Proteomes" id="UP000541969">
    <property type="component" value="Unassembled WGS sequence"/>
</dbReference>
<comment type="caution">
    <text evidence="4">The sequence shown here is derived from an EMBL/GenBank/DDBJ whole genome shotgun (WGS) entry which is preliminary data.</text>
</comment>
<dbReference type="Gene3D" id="3.60.21.10">
    <property type="match status" value="1"/>
</dbReference>
<dbReference type="InterPro" id="IPR000601">
    <property type="entry name" value="PKD_dom"/>
</dbReference>
<dbReference type="InterPro" id="IPR039331">
    <property type="entry name" value="PAPs-like"/>
</dbReference>
<dbReference type="PANTHER" id="PTHR22953">
    <property type="entry name" value="ACID PHOSPHATASE RELATED"/>
    <property type="match status" value="1"/>
</dbReference>
<evidence type="ECO:0000259" key="3">
    <source>
        <dbReference type="PROSITE" id="PS50093"/>
    </source>
</evidence>
<keyword evidence="1 2" id="KW-0732">Signal</keyword>
<dbReference type="InterPro" id="IPR035986">
    <property type="entry name" value="PKD_dom_sf"/>
</dbReference>
<protein>
    <submittedName>
        <fullName evidence="4">PKD repeat protein</fullName>
    </submittedName>
</protein>
<evidence type="ECO:0000256" key="1">
    <source>
        <dbReference type="ARBA" id="ARBA00022729"/>
    </source>
</evidence>
<dbReference type="SUPFAM" id="SSF56300">
    <property type="entry name" value="Metallo-dependent phosphatases"/>
    <property type="match status" value="1"/>
</dbReference>
<dbReference type="SUPFAM" id="SSF49299">
    <property type="entry name" value="PKD domain"/>
    <property type="match status" value="1"/>
</dbReference>
<feature type="chain" id="PRO_5039436406" evidence="2">
    <location>
        <begin position="25"/>
        <end position="640"/>
    </location>
</feature>
<dbReference type="AlphaFoldDB" id="A0A853CDW3"/>
<name>A0A853CDW3_9ACTN</name>
<dbReference type="Pfam" id="PF18911">
    <property type="entry name" value="PKD_4"/>
    <property type="match status" value="1"/>
</dbReference>
<dbReference type="InterPro" id="IPR013783">
    <property type="entry name" value="Ig-like_fold"/>
</dbReference>
<evidence type="ECO:0000313" key="5">
    <source>
        <dbReference type="Proteomes" id="UP000541969"/>
    </source>
</evidence>
<dbReference type="GO" id="GO:0005975">
    <property type="term" value="P:carbohydrate metabolic process"/>
    <property type="evidence" value="ECO:0007669"/>
    <property type="project" value="UniProtKB-ARBA"/>
</dbReference>
<dbReference type="GO" id="GO:0003993">
    <property type="term" value="F:acid phosphatase activity"/>
    <property type="evidence" value="ECO:0007669"/>
    <property type="project" value="InterPro"/>
</dbReference>
<evidence type="ECO:0000256" key="2">
    <source>
        <dbReference type="SAM" id="SignalP"/>
    </source>
</evidence>
<dbReference type="PROSITE" id="PS50093">
    <property type="entry name" value="PKD"/>
    <property type="match status" value="1"/>
</dbReference>
<accession>A0A853CDW3</accession>
<sequence>MRIRTIAELAAVLLLLAFVGASTAEGANEPGVVEFTAAGDFAQTSATSGVLNGMKAADADLALALGDLSYGVTGQEQSWCDFVTSRMGAGYPFELISGNHESNGQNGNINDFSACLPNQLPGVVGTYGRQWYVDVPRVNPLVRFVMISPGIPFAAGNTSYAAGTAPYNWTSAAIDGARNLSIPWVVVGMHVPCWSQGEYDCSVDPDLRALLLNKKVDLVLSGHEHLYQRSKQLAQGRPGCTTIPVGSYDADCVVDSDSDLVAGAGTVWETVGTGGQALRAVTTTDTESPYFASSGGSNLGGSHGFLDVTITADDLSAQFVATDGTFNDSFAIHRGPPPPNQNPVADFTSTTSGLTASFTSTSTDDGSITSYAWNFGDSSTGSGPTPQHPYAAAGTYDVTLTVTDNLGATGTTTKQVTVTQPTGPVDFATDTFNRSVSNGWGTADLGGTWTTSGTAANFSVTPQTGSIVIPAAGNTRSVYLGSTTRTDTDYRFTLSLDKVPTGSGAYLDVVGRRVGTNTEYRARMVMASTGRITVQLTALKGTSTPVAIASAVTLPTTITYGANTQLNVRMQVTGTSPTTVRLKVWPATQTEPTAWQTTGTDTYAALQAAGAVGLTAYLSSSVTNVPVTVRLSNLSARPTA</sequence>
<dbReference type="InterPro" id="IPR004843">
    <property type="entry name" value="Calcineurin-like_PHP"/>
</dbReference>
<dbReference type="InterPro" id="IPR022409">
    <property type="entry name" value="PKD/Chitinase_dom"/>
</dbReference>
<feature type="domain" description="PKD" evidence="3">
    <location>
        <begin position="339"/>
        <end position="425"/>
    </location>
</feature>
<keyword evidence="5" id="KW-1185">Reference proteome</keyword>
<proteinExistence type="predicted"/>
<dbReference type="Pfam" id="PF00149">
    <property type="entry name" value="Metallophos"/>
    <property type="match status" value="1"/>
</dbReference>
<dbReference type="SMART" id="SM00089">
    <property type="entry name" value="PKD"/>
    <property type="match status" value="1"/>
</dbReference>
<reference evidence="4 5" key="1">
    <citation type="submission" date="2020-07" db="EMBL/GenBank/DDBJ databases">
        <title>Sequencing the genomes of 1000 actinobacteria strains.</title>
        <authorList>
            <person name="Klenk H.-P."/>
        </authorList>
    </citation>
    <scope>NUCLEOTIDE SEQUENCE [LARGE SCALE GENOMIC DNA]</scope>
    <source>
        <strain evidence="4 5">DSM 104001</strain>
    </source>
</reference>
<feature type="signal peptide" evidence="2">
    <location>
        <begin position="1"/>
        <end position="24"/>
    </location>
</feature>
<dbReference type="PANTHER" id="PTHR22953:SF153">
    <property type="entry name" value="PURPLE ACID PHOSPHATASE"/>
    <property type="match status" value="1"/>
</dbReference>
<dbReference type="RefSeq" id="WP_179717151.1">
    <property type="nucleotide sequence ID" value="NZ_JACBZT010000001.1"/>
</dbReference>
<dbReference type="EMBL" id="JACBZT010000001">
    <property type="protein sequence ID" value="NYJ06205.1"/>
    <property type="molecule type" value="Genomic_DNA"/>
</dbReference>